<dbReference type="EMBL" id="SNRW01003597">
    <property type="protein sequence ID" value="KAA6389413.1"/>
    <property type="molecule type" value="Genomic_DNA"/>
</dbReference>
<keyword evidence="1" id="KW-0677">Repeat</keyword>
<dbReference type="SUPFAM" id="SSF47473">
    <property type="entry name" value="EF-hand"/>
    <property type="match status" value="1"/>
</dbReference>
<feature type="domain" description="EF-hand" evidence="3">
    <location>
        <begin position="53"/>
        <end position="88"/>
    </location>
</feature>
<dbReference type="Gene3D" id="1.10.238.10">
    <property type="entry name" value="EF-hand"/>
    <property type="match status" value="1"/>
</dbReference>
<evidence type="ECO:0000256" key="1">
    <source>
        <dbReference type="ARBA" id="ARBA00022737"/>
    </source>
</evidence>
<sequence length="200" mass="22941">MTADISISDILQKEQVKTVQEYFYQNGNKNRELSQEQFADCLHKILCDVDDQLADELISIVFRKIDCNRTGKISFNDFSSYFLQQSAAKPKQEDLSDLLYTPIDDNPLSGRRAEPSTFHQDSILGFVFIEQSGLYLSYSTDGLLKLWEGSLEGHCVLTSNHTQNTIKQFLGVMRTDSLNRLRTQEIDSVQKELRRFGILD</sequence>
<evidence type="ECO:0000256" key="2">
    <source>
        <dbReference type="ARBA" id="ARBA00022837"/>
    </source>
</evidence>
<gene>
    <name evidence="4" type="ORF">EZS28_015058</name>
</gene>
<dbReference type="PANTHER" id="PTHR44324:SF4">
    <property type="entry name" value="WD40 REPEAT DOMAIN 95"/>
    <property type="match status" value="1"/>
</dbReference>
<keyword evidence="2" id="KW-0106">Calcium</keyword>
<protein>
    <recommendedName>
        <fullName evidence="3">EF-hand domain-containing protein</fullName>
    </recommendedName>
</protein>
<organism evidence="4 5">
    <name type="scientific">Streblomastix strix</name>
    <dbReference type="NCBI Taxonomy" id="222440"/>
    <lineage>
        <taxon>Eukaryota</taxon>
        <taxon>Metamonada</taxon>
        <taxon>Preaxostyla</taxon>
        <taxon>Oxymonadida</taxon>
        <taxon>Streblomastigidae</taxon>
        <taxon>Streblomastix</taxon>
    </lineage>
</organism>
<dbReference type="InterPro" id="IPR051242">
    <property type="entry name" value="WD-EF-hand_domain"/>
</dbReference>
<accession>A0A5J4W4F8</accession>
<evidence type="ECO:0000259" key="3">
    <source>
        <dbReference type="PROSITE" id="PS50222"/>
    </source>
</evidence>
<dbReference type="PANTHER" id="PTHR44324">
    <property type="entry name" value="WD40 REPEAT DOMAIN 95"/>
    <property type="match status" value="1"/>
</dbReference>
<dbReference type="InterPro" id="IPR011992">
    <property type="entry name" value="EF-hand-dom_pair"/>
</dbReference>
<dbReference type="PROSITE" id="PS50222">
    <property type="entry name" value="EF_HAND_2"/>
    <property type="match status" value="1"/>
</dbReference>
<proteinExistence type="predicted"/>
<reference evidence="4 5" key="1">
    <citation type="submission" date="2019-03" db="EMBL/GenBank/DDBJ databases">
        <title>Single cell metagenomics reveals metabolic interactions within the superorganism composed of flagellate Streblomastix strix and complex community of Bacteroidetes bacteria on its surface.</title>
        <authorList>
            <person name="Treitli S.C."/>
            <person name="Kolisko M."/>
            <person name="Husnik F."/>
            <person name="Keeling P."/>
            <person name="Hampl V."/>
        </authorList>
    </citation>
    <scope>NUCLEOTIDE SEQUENCE [LARGE SCALE GENOMIC DNA]</scope>
    <source>
        <strain evidence="4">ST1C</strain>
    </source>
</reference>
<evidence type="ECO:0000313" key="4">
    <source>
        <dbReference type="EMBL" id="KAA6389413.1"/>
    </source>
</evidence>
<dbReference type="PROSITE" id="PS00018">
    <property type="entry name" value="EF_HAND_1"/>
    <property type="match status" value="1"/>
</dbReference>
<comment type="caution">
    <text evidence="4">The sequence shown here is derived from an EMBL/GenBank/DDBJ whole genome shotgun (WGS) entry which is preliminary data.</text>
</comment>
<evidence type="ECO:0000313" key="5">
    <source>
        <dbReference type="Proteomes" id="UP000324800"/>
    </source>
</evidence>
<dbReference type="GO" id="GO:0005509">
    <property type="term" value="F:calcium ion binding"/>
    <property type="evidence" value="ECO:0007669"/>
    <property type="project" value="InterPro"/>
</dbReference>
<dbReference type="InterPro" id="IPR018247">
    <property type="entry name" value="EF_Hand_1_Ca_BS"/>
</dbReference>
<dbReference type="Proteomes" id="UP000324800">
    <property type="component" value="Unassembled WGS sequence"/>
</dbReference>
<dbReference type="AlphaFoldDB" id="A0A5J4W4F8"/>
<dbReference type="InterPro" id="IPR002048">
    <property type="entry name" value="EF_hand_dom"/>
</dbReference>
<dbReference type="OrthoDB" id="112761at2759"/>
<name>A0A5J4W4F8_9EUKA</name>